<protein>
    <submittedName>
        <fullName evidence="16">Uncharacterized protein</fullName>
    </submittedName>
</protein>
<dbReference type="GO" id="GO:0000987">
    <property type="term" value="F:cis-regulatory region sequence-specific DNA binding"/>
    <property type="evidence" value="ECO:0007669"/>
    <property type="project" value="TreeGrafter"/>
</dbReference>
<dbReference type="InterPro" id="IPR001781">
    <property type="entry name" value="Znf_LIM"/>
</dbReference>
<evidence type="ECO:0000256" key="7">
    <source>
        <dbReference type="ARBA" id="ARBA00023155"/>
    </source>
</evidence>
<evidence type="ECO:0000256" key="4">
    <source>
        <dbReference type="ARBA" id="ARBA00022833"/>
    </source>
</evidence>
<evidence type="ECO:0000256" key="2">
    <source>
        <dbReference type="ARBA" id="ARBA00022723"/>
    </source>
</evidence>
<keyword evidence="17" id="KW-1185">Reference proteome</keyword>
<evidence type="ECO:0000256" key="6">
    <source>
        <dbReference type="ARBA" id="ARBA00023125"/>
    </source>
</evidence>
<organism evidence="16 17">
    <name type="scientific">Eptatretus burgeri</name>
    <name type="common">Inshore hagfish</name>
    <dbReference type="NCBI Taxonomy" id="7764"/>
    <lineage>
        <taxon>Eukaryota</taxon>
        <taxon>Metazoa</taxon>
        <taxon>Chordata</taxon>
        <taxon>Craniata</taxon>
        <taxon>Vertebrata</taxon>
        <taxon>Cyclostomata</taxon>
        <taxon>Myxini</taxon>
        <taxon>Myxiniformes</taxon>
        <taxon>Myxinidae</taxon>
        <taxon>Eptatretinae</taxon>
        <taxon>Eptatretus</taxon>
    </lineage>
</organism>
<keyword evidence="7 9" id="KW-0371">Homeobox</keyword>
<keyword evidence="13" id="KW-1133">Transmembrane helix</keyword>
<dbReference type="SMART" id="SM00132">
    <property type="entry name" value="LIM"/>
    <property type="match status" value="2"/>
</dbReference>
<dbReference type="Ensembl" id="ENSEBUT00000008103.1">
    <property type="protein sequence ID" value="ENSEBUP00000007616.1"/>
    <property type="gene ID" value="ENSEBUG00000004961.1"/>
</dbReference>
<feature type="domain" description="Homeobox" evidence="15">
    <location>
        <begin position="173"/>
        <end position="233"/>
    </location>
</feature>
<dbReference type="Pfam" id="PF00412">
    <property type="entry name" value="LIM"/>
    <property type="match status" value="2"/>
</dbReference>
<dbReference type="GO" id="GO:0007409">
    <property type="term" value="P:axonogenesis"/>
    <property type="evidence" value="ECO:0007669"/>
    <property type="project" value="TreeGrafter"/>
</dbReference>
<dbReference type="PROSITE" id="PS00027">
    <property type="entry name" value="HOMEOBOX_1"/>
    <property type="match status" value="1"/>
</dbReference>
<evidence type="ECO:0000313" key="16">
    <source>
        <dbReference type="Ensembl" id="ENSEBUP00000007616.1"/>
    </source>
</evidence>
<feature type="domain" description="LIM zinc-binding" evidence="14">
    <location>
        <begin position="83"/>
        <end position="145"/>
    </location>
</feature>
<reference evidence="16" key="2">
    <citation type="submission" date="2025-09" db="UniProtKB">
        <authorList>
            <consortium name="Ensembl"/>
        </authorList>
    </citation>
    <scope>IDENTIFICATION</scope>
</reference>
<comment type="subcellular location">
    <subcellularLocation>
        <location evidence="1 9 11">Nucleus</location>
    </subcellularLocation>
</comment>
<dbReference type="Gene3D" id="2.10.110.10">
    <property type="entry name" value="Cysteine Rich Protein"/>
    <property type="match status" value="2"/>
</dbReference>
<dbReference type="PROSITE" id="PS50023">
    <property type="entry name" value="LIM_DOMAIN_2"/>
    <property type="match status" value="1"/>
</dbReference>
<sequence length="326" mass="35551">MKAQQAHTVTSELIGVCFRSVFVVLLVLSFTNRCAGRRRTAVCWHAACLRCATCAAPLETAASCFVRDGKTFCRRDYTSLFGIKCTKCKAAFGRNELAMRARSHAYHVGCFRCEACARPLIPGDEFALRDGGLFCRADRHLATTPGASPSPPHSLAGAIPLGTHLVIAGLSNEKATRVRTVLNEKQLQTLRTCYAANPRPDALMKEQLVEMTALSPRVIRVWFQNKRCKDKKKSLFMKQMQNQAVSDKANLAGLTGTPLVARSPIPHEAVMPANPVEVRAFQAAQWKALGESESGSEYENSLNDLSSVPSQLPDTPSSMVASPIEA</sequence>
<evidence type="ECO:0000256" key="3">
    <source>
        <dbReference type="ARBA" id="ARBA00022737"/>
    </source>
</evidence>
<dbReference type="InterPro" id="IPR009057">
    <property type="entry name" value="Homeodomain-like_sf"/>
</dbReference>
<keyword evidence="6 9" id="KW-0238">DNA-binding</keyword>
<dbReference type="GO" id="GO:0046872">
    <property type="term" value="F:metal ion binding"/>
    <property type="evidence" value="ECO:0007669"/>
    <property type="project" value="UniProtKB-KW"/>
</dbReference>
<dbReference type="PANTHER" id="PTHR24204:SF8">
    <property type="entry name" value="TAILUP, ISOFORM A"/>
    <property type="match status" value="1"/>
</dbReference>
<dbReference type="Pfam" id="PF00046">
    <property type="entry name" value="Homeodomain"/>
    <property type="match status" value="1"/>
</dbReference>
<evidence type="ECO:0000256" key="13">
    <source>
        <dbReference type="SAM" id="Phobius"/>
    </source>
</evidence>
<evidence type="ECO:0000256" key="10">
    <source>
        <dbReference type="PROSITE-ProRule" id="PRU00125"/>
    </source>
</evidence>
<keyword evidence="13" id="KW-0472">Membrane</keyword>
<dbReference type="GO" id="GO:0045944">
    <property type="term" value="P:positive regulation of transcription by RNA polymerase II"/>
    <property type="evidence" value="ECO:0007669"/>
    <property type="project" value="InterPro"/>
</dbReference>
<evidence type="ECO:0000256" key="5">
    <source>
        <dbReference type="ARBA" id="ARBA00023038"/>
    </source>
</evidence>
<dbReference type="GO" id="GO:0048665">
    <property type="term" value="P:neuron fate specification"/>
    <property type="evidence" value="ECO:0007669"/>
    <property type="project" value="InterPro"/>
</dbReference>
<keyword evidence="13" id="KW-0812">Transmembrane</keyword>
<dbReference type="InterPro" id="IPR017970">
    <property type="entry name" value="Homeobox_CS"/>
</dbReference>
<evidence type="ECO:0000259" key="14">
    <source>
        <dbReference type="PROSITE" id="PS50023"/>
    </source>
</evidence>
<evidence type="ECO:0000256" key="11">
    <source>
        <dbReference type="RuleBase" id="RU000682"/>
    </source>
</evidence>
<evidence type="ECO:0000256" key="1">
    <source>
        <dbReference type="ARBA" id="ARBA00004123"/>
    </source>
</evidence>
<feature type="compositionally biased region" description="Low complexity" evidence="12">
    <location>
        <begin position="292"/>
        <end position="303"/>
    </location>
</feature>
<dbReference type="Proteomes" id="UP000694388">
    <property type="component" value="Unplaced"/>
</dbReference>
<evidence type="ECO:0000256" key="9">
    <source>
        <dbReference type="PROSITE-ProRule" id="PRU00108"/>
    </source>
</evidence>
<reference evidence="16" key="1">
    <citation type="submission" date="2025-08" db="UniProtKB">
        <authorList>
            <consortium name="Ensembl"/>
        </authorList>
    </citation>
    <scope>IDENTIFICATION</scope>
</reference>
<feature type="DNA-binding region" description="Homeobox" evidence="9">
    <location>
        <begin position="175"/>
        <end position="234"/>
    </location>
</feature>
<dbReference type="GeneTree" id="ENSGT00940000153731"/>
<feature type="region of interest" description="Disordered" evidence="12">
    <location>
        <begin position="292"/>
        <end position="326"/>
    </location>
</feature>
<feature type="transmembrane region" description="Helical" evidence="13">
    <location>
        <begin position="12"/>
        <end position="30"/>
    </location>
</feature>
<keyword evidence="5 10" id="KW-0440">LIM domain</keyword>
<dbReference type="OMA" id="AMHPNEV"/>
<dbReference type="GO" id="GO:0000981">
    <property type="term" value="F:DNA-binding transcription factor activity, RNA polymerase II-specific"/>
    <property type="evidence" value="ECO:0007669"/>
    <property type="project" value="InterPro"/>
</dbReference>
<evidence type="ECO:0000313" key="17">
    <source>
        <dbReference type="Proteomes" id="UP000694388"/>
    </source>
</evidence>
<dbReference type="SUPFAM" id="SSF57716">
    <property type="entry name" value="Glucocorticoid receptor-like (DNA-binding domain)"/>
    <property type="match status" value="1"/>
</dbReference>
<evidence type="ECO:0000256" key="12">
    <source>
        <dbReference type="SAM" id="MobiDB-lite"/>
    </source>
</evidence>
<accession>A0A8C4NJD3</accession>
<dbReference type="GO" id="GO:0005634">
    <property type="term" value="C:nucleus"/>
    <property type="evidence" value="ECO:0007669"/>
    <property type="project" value="UniProtKB-SubCell"/>
</dbReference>
<dbReference type="AlphaFoldDB" id="A0A8C4NJD3"/>
<evidence type="ECO:0000259" key="15">
    <source>
        <dbReference type="PROSITE" id="PS50071"/>
    </source>
</evidence>
<dbReference type="SUPFAM" id="SSF46689">
    <property type="entry name" value="Homeodomain-like"/>
    <property type="match status" value="1"/>
</dbReference>
<dbReference type="SMART" id="SM00389">
    <property type="entry name" value="HOX"/>
    <property type="match status" value="1"/>
</dbReference>
<dbReference type="CDD" id="cd00086">
    <property type="entry name" value="homeodomain"/>
    <property type="match status" value="1"/>
</dbReference>
<keyword evidence="3" id="KW-0677">Repeat</keyword>
<dbReference type="PROSITE" id="PS00478">
    <property type="entry name" value="LIM_DOMAIN_1"/>
    <property type="match status" value="1"/>
</dbReference>
<feature type="compositionally biased region" description="Polar residues" evidence="12">
    <location>
        <begin position="304"/>
        <end position="320"/>
    </location>
</feature>
<proteinExistence type="predicted"/>
<evidence type="ECO:0000256" key="8">
    <source>
        <dbReference type="ARBA" id="ARBA00023242"/>
    </source>
</evidence>
<name>A0A8C4NJD3_EPTBU</name>
<keyword evidence="2 10" id="KW-0479">Metal-binding</keyword>
<keyword evidence="4 10" id="KW-0862">Zinc</keyword>
<dbReference type="InterPro" id="IPR047169">
    <property type="entry name" value="ISL1/2-like"/>
</dbReference>
<keyword evidence="8 9" id="KW-0539">Nucleus</keyword>
<dbReference type="FunFam" id="1.10.10.60:FF:000041">
    <property type="entry name" value="insulin gene enhancer protein ISL-1"/>
    <property type="match status" value="1"/>
</dbReference>
<dbReference type="PROSITE" id="PS50071">
    <property type="entry name" value="HOMEOBOX_2"/>
    <property type="match status" value="1"/>
</dbReference>
<dbReference type="InterPro" id="IPR001356">
    <property type="entry name" value="HD"/>
</dbReference>
<dbReference type="PANTHER" id="PTHR24204">
    <property type="entry name" value="INSULIN GENE ENHANCER PROTEIN"/>
    <property type="match status" value="1"/>
</dbReference>
<dbReference type="Gene3D" id="1.10.10.60">
    <property type="entry name" value="Homeodomain-like"/>
    <property type="match status" value="1"/>
</dbReference>